<dbReference type="NCBIfam" id="NF005720">
    <property type="entry name" value="PRK07538.1"/>
    <property type="match status" value="1"/>
</dbReference>
<dbReference type="Gene3D" id="3.30.9.30">
    <property type="match status" value="1"/>
</dbReference>
<dbReference type="SUPFAM" id="SSF51905">
    <property type="entry name" value="FAD/NAD(P)-binding domain"/>
    <property type="match status" value="1"/>
</dbReference>
<dbReference type="Proteomes" id="UP000327294">
    <property type="component" value="Chromosome"/>
</dbReference>
<feature type="domain" description="FAD-binding" evidence="3">
    <location>
        <begin position="288"/>
        <end position="357"/>
    </location>
</feature>
<proteinExistence type="predicted"/>
<dbReference type="AlphaFoldDB" id="A0A5P8KED4"/>
<organism evidence="4 5">
    <name type="scientific">Streptomyces phaeolivaceus</name>
    <dbReference type="NCBI Taxonomy" id="2653200"/>
    <lineage>
        <taxon>Bacteria</taxon>
        <taxon>Bacillati</taxon>
        <taxon>Actinomycetota</taxon>
        <taxon>Actinomycetes</taxon>
        <taxon>Kitasatosporales</taxon>
        <taxon>Streptomycetaceae</taxon>
        <taxon>Streptomyces</taxon>
    </lineage>
</organism>
<reference evidence="4 5" key="1">
    <citation type="submission" date="2019-10" db="EMBL/GenBank/DDBJ databases">
        <title>Streptomyces sp. strain GY16 isolated from leaves of Broussonetia papyrifera.</title>
        <authorList>
            <person name="Mo P."/>
        </authorList>
    </citation>
    <scope>NUCLEOTIDE SEQUENCE [LARGE SCALE GENOMIC DNA]</scope>
    <source>
        <strain evidence="4 5">GY16</strain>
    </source>
</reference>
<keyword evidence="5" id="KW-1185">Reference proteome</keyword>
<dbReference type="EMBL" id="CP045096">
    <property type="protein sequence ID" value="QFR01694.1"/>
    <property type="molecule type" value="Genomic_DNA"/>
</dbReference>
<evidence type="ECO:0000256" key="2">
    <source>
        <dbReference type="ARBA" id="ARBA00023033"/>
    </source>
</evidence>
<dbReference type="SUPFAM" id="SSF54373">
    <property type="entry name" value="FAD-linked reductases, C-terminal domain"/>
    <property type="match status" value="1"/>
</dbReference>
<dbReference type="GO" id="GO:0004497">
    <property type="term" value="F:monooxygenase activity"/>
    <property type="evidence" value="ECO:0007669"/>
    <property type="project" value="UniProtKB-KW"/>
</dbReference>
<dbReference type="PANTHER" id="PTHR13789">
    <property type="entry name" value="MONOOXYGENASE"/>
    <property type="match status" value="1"/>
</dbReference>
<dbReference type="Pfam" id="PF01494">
    <property type="entry name" value="FAD_binding_3"/>
    <property type="match status" value="2"/>
</dbReference>
<dbReference type="GO" id="GO:0071949">
    <property type="term" value="F:FAD binding"/>
    <property type="evidence" value="ECO:0007669"/>
    <property type="project" value="InterPro"/>
</dbReference>
<evidence type="ECO:0000313" key="4">
    <source>
        <dbReference type="EMBL" id="QFR01694.1"/>
    </source>
</evidence>
<dbReference type="InterPro" id="IPR036188">
    <property type="entry name" value="FAD/NAD-bd_sf"/>
</dbReference>
<dbReference type="InterPro" id="IPR002938">
    <property type="entry name" value="FAD-bd"/>
</dbReference>
<evidence type="ECO:0000313" key="5">
    <source>
        <dbReference type="Proteomes" id="UP000327294"/>
    </source>
</evidence>
<evidence type="ECO:0000256" key="1">
    <source>
        <dbReference type="ARBA" id="ARBA00023002"/>
    </source>
</evidence>
<keyword evidence="2" id="KW-0503">Monooxygenase</keyword>
<evidence type="ECO:0000259" key="3">
    <source>
        <dbReference type="Pfam" id="PF01494"/>
    </source>
</evidence>
<feature type="domain" description="FAD-binding" evidence="3">
    <location>
        <begin position="5"/>
        <end position="174"/>
    </location>
</feature>
<keyword evidence="1" id="KW-0560">Oxidoreductase</keyword>
<dbReference type="Gene3D" id="3.50.50.60">
    <property type="entry name" value="FAD/NAD(P)-binding domain"/>
    <property type="match status" value="1"/>
</dbReference>
<dbReference type="PRINTS" id="PR00420">
    <property type="entry name" value="RNGMNOXGNASE"/>
</dbReference>
<protein>
    <submittedName>
        <fullName evidence="4">Flavin-dependent oxidoreductase</fullName>
    </submittedName>
</protein>
<dbReference type="RefSeq" id="WP_152173021.1">
    <property type="nucleotide sequence ID" value="NZ_CP045096.1"/>
</dbReference>
<dbReference type="KEGG" id="sphv:F9278_42105"/>
<sequence>MTKPAQVLIVGAGIGGLTLALQLHEAGISARLIEAAPELRPLGVGINILPHASRELHRVGLTDKLASAAVQTAESVFYNRFGQFIYSEPLGAAAGYAWPQYSIHRGDLQLILAAEVEQRLGGDAIALGHTFRSFTQDEHGVTAEVETADGTTEIRAEMLIGCDGVHSAVRSQLHPGEDALVYSGYSMWRGVTRHERVLTGASMIRAGWLATGKLVVYPIRDNIDGSGRQLVNWVAEVPVPQRGDRDWNRDGHIADVIEPFADWRFPWLDVPELIRNADQILEYPMVDQEPLDRWSFGRVTLLGDAAHPMVPRGSNGAGQAIVDTRALTDALRAHTDVVSALVAYERERLPATAEVVRLNRTNPPDAILREVYERTGDKPFDRIEDVISKEELATMLQHYRQVTGSSHEALSMST</sequence>
<dbReference type="InterPro" id="IPR050493">
    <property type="entry name" value="FAD-dep_Monooxygenase_BioMet"/>
</dbReference>
<dbReference type="PANTHER" id="PTHR13789:SF268">
    <property type="entry name" value="5-METHYLPHENAZINE-1-CARBOXYLATE 1-MONOOXYGENASE"/>
    <property type="match status" value="1"/>
</dbReference>
<gene>
    <name evidence="4" type="ORF">F9278_42105</name>
</gene>
<accession>A0A5P8KED4</accession>
<name>A0A5P8KED4_9ACTN</name>